<dbReference type="EMBL" id="BJHY01000001">
    <property type="protein sequence ID" value="GDY71746.1"/>
    <property type="molecule type" value="Genomic_DNA"/>
</dbReference>
<feature type="compositionally biased region" description="Basic residues" evidence="1">
    <location>
        <begin position="260"/>
        <end position="275"/>
    </location>
</feature>
<evidence type="ECO:0000256" key="2">
    <source>
        <dbReference type="SAM" id="Phobius"/>
    </source>
</evidence>
<dbReference type="Proteomes" id="UP000299211">
    <property type="component" value="Unassembled WGS sequence"/>
</dbReference>
<reference evidence="3 4" key="1">
    <citation type="submission" date="2019-04" db="EMBL/GenBank/DDBJ databases">
        <title>Draft genome sequences of Streptomyces avermitilis ATCC 31267.</title>
        <authorList>
            <person name="Komaki H."/>
            <person name="Tamura T."/>
            <person name="Hosoyama A."/>
        </authorList>
    </citation>
    <scope>NUCLEOTIDE SEQUENCE [LARGE SCALE GENOMIC DNA]</scope>
    <source>
        <strain evidence="3 4">ATCC 31267</strain>
    </source>
</reference>
<keyword evidence="2" id="KW-0812">Transmembrane</keyword>
<evidence type="ECO:0000313" key="3">
    <source>
        <dbReference type="EMBL" id="GDY71746.1"/>
    </source>
</evidence>
<feature type="transmembrane region" description="Helical" evidence="2">
    <location>
        <begin position="153"/>
        <end position="173"/>
    </location>
</feature>
<name>A0A4D4MIZ0_STRAX</name>
<evidence type="ECO:0000313" key="4">
    <source>
        <dbReference type="Proteomes" id="UP000299211"/>
    </source>
</evidence>
<keyword evidence="2" id="KW-0472">Membrane</keyword>
<accession>A0A4D4MIZ0</accession>
<gene>
    <name evidence="3" type="ORF">SAV31267_012310</name>
</gene>
<organism evidence="3 4">
    <name type="scientific">Streptomyces avermitilis</name>
    <dbReference type="NCBI Taxonomy" id="33903"/>
    <lineage>
        <taxon>Bacteria</taxon>
        <taxon>Bacillati</taxon>
        <taxon>Actinomycetota</taxon>
        <taxon>Actinomycetes</taxon>
        <taxon>Kitasatosporales</taxon>
        <taxon>Streptomycetaceae</taxon>
        <taxon>Streptomyces</taxon>
    </lineage>
</organism>
<keyword evidence="2" id="KW-1133">Transmembrane helix</keyword>
<dbReference type="AlphaFoldDB" id="A0A4D4MIZ0"/>
<feature type="region of interest" description="Disordered" evidence="1">
    <location>
        <begin position="260"/>
        <end position="281"/>
    </location>
</feature>
<proteinExistence type="predicted"/>
<protein>
    <submittedName>
        <fullName evidence="3">Uncharacterized protein</fullName>
    </submittedName>
</protein>
<sequence>MRELVDLARGEGSGVEVDGRVPGKGFFAGGVRGGLLVRGVRGWGPLGGGGGGGGGLAEYGGGGAELMTRWTWGAGAGAGAGGSGEAVEERCTGRAMGGAAGLVVSGTARGVGVPAPVLAGAGVLPVAMSGGCGRCAGGSGFGRCAGGGGCTGFVGFIGFIGFIWLIGFIGFAVPVRCTGTAALSCRVAVVRCAGGTGAARRTVGRAAGAVAGVGCPPGGGTTGAPTAVERRTTGVVCAAGPGSRREVRLRARRSCLRRAAARRGPHRRPFPRARHCAAAVR</sequence>
<comment type="caution">
    <text evidence="3">The sequence shown here is derived from an EMBL/GenBank/DDBJ whole genome shotgun (WGS) entry which is preliminary data.</text>
</comment>
<evidence type="ECO:0000256" key="1">
    <source>
        <dbReference type="SAM" id="MobiDB-lite"/>
    </source>
</evidence>